<dbReference type="GO" id="GO:0004386">
    <property type="term" value="F:helicase activity"/>
    <property type="evidence" value="ECO:0007669"/>
    <property type="project" value="UniProtKB-KW"/>
</dbReference>
<evidence type="ECO:0000256" key="11">
    <source>
        <dbReference type="SAM" id="MobiDB-lite"/>
    </source>
</evidence>
<keyword evidence="14" id="KW-1185">Reference proteome</keyword>
<dbReference type="PANTHER" id="PTHR47961:SF4">
    <property type="entry name" value="ACTIVATING SIGNAL COINTEGRATOR 1 COMPLEX SUBUNIT 3"/>
    <property type="match status" value="1"/>
</dbReference>
<proteinExistence type="inferred from homology"/>
<accession>A0A0V1FRK2</accession>
<dbReference type="SMART" id="SM00973">
    <property type="entry name" value="Sec63"/>
    <property type="match status" value="2"/>
</dbReference>
<evidence type="ECO:0000313" key="14">
    <source>
        <dbReference type="Proteomes" id="UP000054995"/>
    </source>
</evidence>
<evidence type="ECO:0000256" key="8">
    <source>
        <dbReference type="ARBA" id="ARBA00023242"/>
    </source>
</evidence>
<dbReference type="Pfam" id="PF18149">
    <property type="entry name" value="Helicase_PWI"/>
    <property type="match status" value="1"/>
</dbReference>
<dbReference type="InterPro" id="IPR050474">
    <property type="entry name" value="Hel308_SKI2-like"/>
</dbReference>
<evidence type="ECO:0000256" key="10">
    <source>
        <dbReference type="ARBA" id="ARBA00054527"/>
    </source>
</evidence>
<dbReference type="GO" id="GO:0006396">
    <property type="term" value="P:RNA processing"/>
    <property type="evidence" value="ECO:0007669"/>
    <property type="project" value="UniProtKB-ARBA"/>
</dbReference>
<dbReference type="GO" id="GO:0005524">
    <property type="term" value="F:ATP binding"/>
    <property type="evidence" value="ECO:0007669"/>
    <property type="project" value="UniProtKB-KW"/>
</dbReference>
<dbReference type="GO" id="GO:0003676">
    <property type="term" value="F:nucleic acid binding"/>
    <property type="evidence" value="ECO:0007669"/>
    <property type="project" value="InterPro"/>
</dbReference>
<gene>
    <name evidence="13" type="primary">Snrnp200</name>
    <name evidence="13" type="ORF">T4D_11147</name>
</gene>
<dbReference type="FunFam" id="3.40.50.300:FF:003287">
    <property type="entry name" value="U5 small nuclear ribonucleoprotein 200 kDa helicase"/>
    <property type="match status" value="1"/>
</dbReference>
<keyword evidence="6 13" id="KW-0347">Helicase</keyword>
<dbReference type="InterPro" id="IPR057842">
    <property type="entry name" value="WH_MER3"/>
</dbReference>
<comment type="caution">
    <text evidence="13">The sequence shown here is derived from an EMBL/GenBank/DDBJ whole genome shotgun (WGS) entry which is preliminary data.</text>
</comment>
<evidence type="ECO:0000256" key="1">
    <source>
        <dbReference type="ARBA" id="ARBA00004123"/>
    </source>
</evidence>
<dbReference type="Pfam" id="PF21188">
    <property type="entry name" value="BRR2_plug"/>
    <property type="match status" value="1"/>
</dbReference>
<keyword evidence="13" id="KW-0687">Ribonucleoprotein</keyword>
<dbReference type="Proteomes" id="UP000054995">
    <property type="component" value="Unassembled WGS sequence"/>
</dbReference>
<dbReference type="FunFam" id="1.10.3380.10:FF:000001">
    <property type="entry name" value="U5 small nuclear ribonucleoprotein helicase"/>
    <property type="match status" value="1"/>
</dbReference>
<evidence type="ECO:0000256" key="5">
    <source>
        <dbReference type="ARBA" id="ARBA00022801"/>
    </source>
</evidence>
<dbReference type="FunFam" id="3.40.50.300:FF:000368">
    <property type="entry name" value="U5 small nuclear ribonucleoprotein 200 kDa helicase"/>
    <property type="match status" value="1"/>
</dbReference>
<dbReference type="FunFam" id="2.60.40.150:FF:000133">
    <property type="entry name" value="Pre-mRNA splicing helicase, putative"/>
    <property type="match status" value="1"/>
</dbReference>
<feature type="compositionally biased region" description="Acidic residues" evidence="11">
    <location>
        <begin position="208"/>
        <end position="234"/>
    </location>
</feature>
<evidence type="ECO:0000256" key="3">
    <source>
        <dbReference type="ARBA" id="ARBA00022737"/>
    </source>
</evidence>
<evidence type="ECO:0000313" key="13">
    <source>
        <dbReference type="EMBL" id="KRY88633.1"/>
    </source>
</evidence>
<dbReference type="FunFam" id="3.40.50.300:FF:000254">
    <property type="entry name" value="U5 small nuclear ribonucleoprotein helicase"/>
    <property type="match status" value="1"/>
</dbReference>
<dbReference type="SMART" id="SM00487">
    <property type="entry name" value="DEXDc"/>
    <property type="match status" value="2"/>
</dbReference>
<dbReference type="Gene3D" id="1.10.3380.10">
    <property type="entry name" value="Sec63 N-terminal domain-like domain"/>
    <property type="match status" value="2"/>
</dbReference>
<feature type="compositionally biased region" description="Basic and acidic residues" evidence="11">
    <location>
        <begin position="54"/>
        <end position="69"/>
    </location>
</feature>
<dbReference type="CDD" id="cd18795">
    <property type="entry name" value="SF2_C_Ski2"/>
    <property type="match status" value="1"/>
</dbReference>
<dbReference type="Gene3D" id="1.10.150.20">
    <property type="entry name" value="5' to 3' exonuclease, C-terminal subdomain"/>
    <property type="match status" value="1"/>
</dbReference>
<dbReference type="PIRSF" id="PIRSF039073">
    <property type="entry name" value="BRR2"/>
    <property type="match status" value="1"/>
</dbReference>
<keyword evidence="3" id="KW-0677">Repeat</keyword>
<dbReference type="InterPro" id="IPR048863">
    <property type="entry name" value="BRR2_plug"/>
</dbReference>
<dbReference type="InterPro" id="IPR036388">
    <property type="entry name" value="WH-like_DNA-bd_sf"/>
</dbReference>
<comment type="subcellular location">
    <subcellularLocation>
        <location evidence="1">Nucleus</location>
    </subcellularLocation>
</comment>
<keyword evidence="7" id="KW-0067">ATP-binding</keyword>
<evidence type="ECO:0000259" key="12">
    <source>
        <dbReference type="PROSITE" id="PS51192"/>
    </source>
</evidence>
<feature type="domain" description="Helicase ATP-binding" evidence="12">
    <location>
        <begin position="1062"/>
        <end position="1237"/>
    </location>
</feature>
<dbReference type="CDD" id="cd18021">
    <property type="entry name" value="DEXHc_Brr2_2"/>
    <property type="match status" value="1"/>
</dbReference>
<dbReference type="Gene3D" id="2.60.40.150">
    <property type="entry name" value="C2 domain"/>
    <property type="match status" value="2"/>
</dbReference>
<dbReference type="InterPro" id="IPR035892">
    <property type="entry name" value="C2_domain_sf"/>
</dbReference>
<evidence type="ECO:0000256" key="7">
    <source>
        <dbReference type="ARBA" id="ARBA00022840"/>
    </source>
</evidence>
<feature type="domain" description="Helicase ATP-binding" evidence="12">
    <location>
        <begin position="490"/>
        <end position="638"/>
    </location>
</feature>
<dbReference type="EMBL" id="JYDT01000039">
    <property type="protein sequence ID" value="KRY88633.1"/>
    <property type="molecule type" value="Genomic_DNA"/>
</dbReference>
<dbReference type="Pfam" id="PF23445">
    <property type="entry name" value="WHD_SNRNP200"/>
    <property type="match status" value="2"/>
</dbReference>
<evidence type="ECO:0000256" key="2">
    <source>
        <dbReference type="ARBA" id="ARBA00010140"/>
    </source>
</evidence>
<dbReference type="GO" id="GO:0016787">
    <property type="term" value="F:hydrolase activity"/>
    <property type="evidence" value="ECO:0007669"/>
    <property type="project" value="UniProtKB-KW"/>
</dbReference>
<organism evidence="13 14">
    <name type="scientific">Trichinella pseudospiralis</name>
    <name type="common">Parasitic roundworm</name>
    <dbReference type="NCBI Taxonomy" id="6337"/>
    <lineage>
        <taxon>Eukaryota</taxon>
        <taxon>Metazoa</taxon>
        <taxon>Ecdysozoa</taxon>
        <taxon>Nematoda</taxon>
        <taxon>Enoplea</taxon>
        <taxon>Dorylaimia</taxon>
        <taxon>Trichinellida</taxon>
        <taxon>Trichinellidae</taxon>
        <taxon>Trichinella</taxon>
    </lineage>
</organism>
<reference evidence="13 14" key="1">
    <citation type="submission" date="2015-01" db="EMBL/GenBank/DDBJ databases">
        <title>Evolution of Trichinella species and genotypes.</title>
        <authorList>
            <person name="Korhonen P.K."/>
            <person name="Edoardo P."/>
            <person name="Giuseppe L.R."/>
            <person name="Gasser R.B."/>
        </authorList>
    </citation>
    <scope>NUCLEOTIDE SEQUENCE [LARGE SCALE GENOMIC DNA]</scope>
    <source>
        <strain evidence="13">ISS470</strain>
    </source>
</reference>
<dbReference type="PANTHER" id="PTHR47961">
    <property type="entry name" value="DNA POLYMERASE THETA, PUTATIVE (AFU_ORTHOLOGUE AFUA_1G05260)-RELATED"/>
    <property type="match status" value="1"/>
</dbReference>
<dbReference type="FunFam" id="1.10.10.10:FF:000012">
    <property type="entry name" value="U5 small nuclear ribonucleoprotein helicase"/>
    <property type="match status" value="1"/>
</dbReference>
<dbReference type="SUPFAM" id="SSF46785">
    <property type="entry name" value="Winged helix' DNA-binding domain"/>
    <property type="match status" value="2"/>
</dbReference>
<comment type="function">
    <text evidence="10">Catalyzes the ATP-dependent unwinding of U4/U6 RNA duplices, an essential step in the assembly of a catalytically active spliceosome. Plays a role in pre-mRNA splicing.</text>
</comment>
<dbReference type="SUPFAM" id="SSF52540">
    <property type="entry name" value="P-loop containing nucleoside triphosphate hydrolases"/>
    <property type="match status" value="4"/>
</dbReference>
<dbReference type="PROSITE" id="PS51192">
    <property type="entry name" value="HELICASE_ATP_BIND_1"/>
    <property type="match status" value="2"/>
</dbReference>
<feature type="region of interest" description="Disordered" evidence="11">
    <location>
        <begin position="207"/>
        <end position="238"/>
    </location>
</feature>
<dbReference type="FunFam" id="1.10.3380.10:FF:000002">
    <property type="entry name" value="Activating signal cointegrator 1 complex subunit 3"/>
    <property type="match status" value="1"/>
</dbReference>
<dbReference type="Gene3D" id="1.10.10.10">
    <property type="entry name" value="Winged helix-like DNA-binding domain superfamily/Winged helix DNA-binding domain"/>
    <property type="match status" value="2"/>
</dbReference>
<dbReference type="InterPro" id="IPR014001">
    <property type="entry name" value="Helicase_ATP-bd"/>
</dbReference>
<dbReference type="GO" id="GO:0005634">
    <property type="term" value="C:nucleus"/>
    <property type="evidence" value="ECO:0007669"/>
    <property type="project" value="UniProtKB-SubCell"/>
</dbReference>
<dbReference type="Pfam" id="PF00270">
    <property type="entry name" value="DEAD"/>
    <property type="match status" value="3"/>
</dbReference>
<dbReference type="InterPro" id="IPR027417">
    <property type="entry name" value="P-loop_NTPase"/>
</dbReference>
<name>A0A0V1FRK2_TRIPS</name>
<dbReference type="FunFam" id="1.10.150.20:FF:000013">
    <property type="entry name" value="U5 small nuclear ribonucleoprotein kDa helicase"/>
    <property type="match status" value="1"/>
</dbReference>
<feature type="region of interest" description="Disordered" evidence="11">
    <location>
        <begin position="54"/>
        <end position="85"/>
    </location>
</feature>
<dbReference type="OrthoDB" id="5575at2759"/>
<protein>
    <recommendedName>
        <fullName evidence="9">U5 small nuclear ribonucleoprotein 200 kDa helicase</fullName>
    </recommendedName>
</protein>
<dbReference type="Pfam" id="PF02889">
    <property type="entry name" value="Sec63"/>
    <property type="match status" value="2"/>
</dbReference>
<dbReference type="SUPFAM" id="SSF81296">
    <property type="entry name" value="E set domains"/>
    <property type="match status" value="1"/>
</dbReference>
<dbReference type="InterPro" id="IPR004179">
    <property type="entry name" value="Sec63-dom"/>
</dbReference>
<comment type="similarity">
    <text evidence="2">Belongs to the helicase family. SKI2 subfamily.</text>
</comment>
<dbReference type="SUPFAM" id="SSF158702">
    <property type="entry name" value="Sec63 N-terminal domain-like"/>
    <property type="match status" value="2"/>
</dbReference>
<keyword evidence="8" id="KW-0539">Nucleus</keyword>
<evidence type="ECO:0000256" key="9">
    <source>
        <dbReference type="ARBA" id="ARBA00034541"/>
    </source>
</evidence>
<dbReference type="Gene3D" id="3.40.50.300">
    <property type="entry name" value="P-loop containing nucleotide triphosphate hydrolases"/>
    <property type="match status" value="4"/>
</dbReference>
<dbReference type="GO" id="GO:1990904">
    <property type="term" value="C:ribonucleoprotein complex"/>
    <property type="evidence" value="ECO:0007669"/>
    <property type="project" value="UniProtKB-KW"/>
</dbReference>
<dbReference type="InterPro" id="IPR011545">
    <property type="entry name" value="DEAD/DEAH_box_helicase_dom"/>
</dbReference>
<keyword evidence="4" id="KW-0547">Nucleotide-binding</keyword>
<keyword evidence="5" id="KW-0378">Hydrolase</keyword>
<evidence type="ECO:0000256" key="6">
    <source>
        <dbReference type="ARBA" id="ARBA00022806"/>
    </source>
</evidence>
<dbReference type="InterPro" id="IPR014756">
    <property type="entry name" value="Ig_E-set"/>
</dbReference>
<dbReference type="FunFam" id="1.10.10.10:FF:000024">
    <property type="entry name" value="U5 small nuclear ribonucleoprotein helicase"/>
    <property type="match status" value="1"/>
</dbReference>
<sequence length="1861" mass="213318">MADAAARELQYEYKANSNLVLQVDYSLIDRRPKDEATGEVLPLNADRLRGIKMGDKFYRSKPPMPDEKKPKKSKKEKSHKESLKLKKHGLFSDSDDFVGVYKPKTQETRQTYDVILAFIQEAIGDQPRDILCGAADEVLATMKSDKIRDKERKHEVELLLGPLTDERFALLLNLGKKITDYSLPNENKKTTGFEGDIENSYGVNVQFEESDAEDDEEVDDEIRDDSENDDEGEDTLAGSTLKASGLVEEFSIEEEQKKELHPRDIDAYWLQRSLGKFYQDPIVAQQQSREVLEILKMAVDDRDCENRLVRLLGFDQFDFIRTLRQHRNMILYCTLMASAQSEKERQQIEAILLETPELTKILHALKEADAEDFIEQERGRRRKVKTEIHSTDKNMEVDDSGWCQQRQFLDFDDLIFAQGSHFMSNKRCQLPDGSFRKQRKGYEEVHVPALKPRPFDSDERLIKIEELPEFAQAAFGSFKTLNRIQSKLVKVALENDSNLLLCAPTGAGKTNVALLCILREISKHVNADGTINVEDFKVVYVAPMRSLVQEMVGNFTTFDIITRKGLERSFVQLVRVVIFDEIHLLHDDRGPVLEALVARVIRNMEQTQEHVRLVGLSATLPNYEDVGTFLRVEKANVFFFDNSYRPVPLEQEYIGVTEKKAMKRFQIMNEVVYDKVLQHAGRSQILIFVHSRKETGKTARSLRDLCLERDTLSMFMREGSASTEILRREADQLSVESQMISKLADCLNAEIVLGTVNNVREAVDWLAYTYLYIRMLRAPTLYGISHDEVKNDPLLEQRRADLIHTAATLLDKCNMIKYERRSGIFQVTELGRIASYFYCTHETIHTYNQLLKPVMTEIELLRVFSLSSEFKNIMVREEEKLELLKLAERVPIPIKENLEEPSAKVNVLFQAYISQLKLEGFALQSDMVYVSQSAGRLFRAIYEIVLFRSWAQLAQKTLSMCKMVERKIKFAEDEHTLKFFVPVFDPMPILYYIHIVSDKWLGAETILPVSFRHLILPEKYPPPTELLDLQPLPVSALNNTDLEELYTDEIKSFNPIQTQVFRVFYENKDNVFVGAPHGSGKTICAELAILQLFKKNPNGKCVYIAPLEPLCDIVYEKWELKFGKKMGKCVVILTGETAVDLKLLAKGQVIISTPEKWDVLSRRWKQRKHVQNVGLYIADDLHFVGGENGPVYEVTCSRMRFMSTQLDTPLRIIGLSVPLSNAKDVGQWLGCSSQNTFNFHPNVRPMPLEVHILGFNITHTASRLDAMAKQVYLSVLKHGGILRPKPMLVFVPTRKQTKVTAVDLLAFAAADAQPKRFLLVEATELQPFIELINDETLKETLSCGVGYLHEGISENDRRTVERLFDVCAIQVLVASRSMCYILRTHAHGVVIMDTQYYSGRNHTYEDYPIYDILQMIGKANRSNIDEDAKCVLLCQNSKKAFYKKFLFEPLPIESHLDHCLHDHFNAEVVTKTIENKQEAIDYLTWTFLYRRMTQNPNYYNLQGVSHRHLSDHLSELVEDTLNDLEQSKCLAIINDMDVQPLNLGIIAAYYSIHYTTIELFSMSLTSKTKIRGFLEIISNAAEFANIPLRQKEDVVLSQLNEKIPNKIPNAKFSDPHVKTNLLIQAHLSRIHLPAELQSDSDEIILKAVRLIQAAVDVISTNGWLLPALAAMEFSQMITQAMWNKESYLKQLPHFSNELIKRCAEKGIETIFDIMDMEDEDRNQLLNLNQTEMSDVAKFCNRYPNIELNFQVENSDSIISGQPVKILCNLEREDEAVGPVLAPYFPKKKEESWWLLVGQPKQNLLTSIKRISLQQKTSTKLDFIAPEPGSKQYTLFFMTDSYLGCDQEYNFSIDIKAEPTAA</sequence>
<evidence type="ECO:0000256" key="4">
    <source>
        <dbReference type="ARBA" id="ARBA00022741"/>
    </source>
</evidence>
<dbReference type="InterPro" id="IPR036390">
    <property type="entry name" value="WH_DNA-bd_sf"/>
</dbReference>
<dbReference type="InterPro" id="IPR041094">
    <property type="entry name" value="Brr2_helicase_PWI"/>
</dbReference>